<name>A0A5E4ZIN2_9BURK</name>
<dbReference type="OrthoDB" id="5293744at2"/>
<dbReference type="PANTHER" id="PTHR13812">
    <property type="entry name" value="KETIMINE REDUCTASE MU-CRYSTALLIN"/>
    <property type="match status" value="1"/>
</dbReference>
<accession>A0A5E4ZIN2</accession>
<keyword evidence="1" id="KW-0560">Oxidoreductase</keyword>
<dbReference type="Proteomes" id="UP000414136">
    <property type="component" value="Unassembled WGS sequence"/>
</dbReference>
<sequence length="305" mass="32470">MKTFDNAQVGGVLDVASAADAIRGAYLEMAAGSAAVQPRARIGLDDVKFSAMSAILGSHRIAASKLYTTIDGRFRFYIALFSLDDGELIALLEGDTITGFRTAATTQIAASCLARDDSRTLGLFGSGIQARAHAMAFGNRPSLREVRIHSHDDVSAQRLAEDLAHEFGLTAILVDAPLAAASDIVILATRACAPVIRGEWLREGAFVASIGATRPDQREMDDSTLQRASRIVVDWTGQTPRETGDLLLPSQTWLSPSTLIDLSCVIASDERRPATATDIVIYKAVGIALQDAAVAHLAYSRLTAS</sequence>
<evidence type="ECO:0000313" key="1">
    <source>
        <dbReference type="EMBL" id="VVE61229.1"/>
    </source>
</evidence>
<evidence type="ECO:0000313" key="2">
    <source>
        <dbReference type="Proteomes" id="UP000414136"/>
    </source>
</evidence>
<dbReference type="Pfam" id="PF02423">
    <property type="entry name" value="OCD_Mu_crystall"/>
    <property type="match status" value="1"/>
</dbReference>
<dbReference type="PANTHER" id="PTHR13812:SF19">
    <property type="entry name" value="KETIMINE REDUCTASE MU-CRYSTALLIN"/>
    <property type="match status" value="1"/>
</dbReference>
<organism evidence="1 2">
    <name type="scientific">Pandoraea captiosa</name>
    <dbReference type="NCBI Taxonomy" id="2508302"/>
    <lineage>
        <taxon>Bacteria</taxon>
        <taxon>Pseudomonadati</taxon>
        <taxon>Pseudomonadota</taxon>
        <taxon>Betaproteobacteria</taxon>
        <taxon>Burkholderiales</taxon>
        <taxon>Burkholderiaceae</taxon>
        <taxon>Pandoraea</taxon>
    </lineage>
</organism>
<dbReference type="AlphaFoldDB" id="A0A5E4ZIN2"/>
<dbReference type="InterPro" id="IPR003462">
    <property type="entry name" value="ODC_Mu_crystall"/>
</dbReference>
<keyword evidence="2" id="KW-1185">Reference proteome</keyword>
<reference evidence="1 2" key="1">
    <citation type="submission" date="2019-08" db="EMBL/GenBank/DDBJ databases">
        <authorList>
            <person name="Peeters C."/>
        </authorList>
    </citation>
    <scope>NUCLEOTIDE SEQUENCE [LARGE SCALE GENOMIC DNA]</scope>
    <source>
        <strain evidence="1 2">LMG 31118</strain>
    </source>
</reference>
<dbReference type="InterPro" id="IPR023401">
    <property type="entry name" value="ODC_N"/>
</dbReference>
<dbReference type="RefSeq" id="WP_150622638.1">
    <property type="nucleotide sequence ID" value="NZ_CABPSQ010000001.1"/>
</dbReference>
<dbReference type="EMBL" id="CABPSQ010000001">
    <property type="protein sequence ID" value="VVE61229.1"/>
    <property type="molecule type" value="Genomic_DNA"/>
</dbReference>
<gene>
    <name evidence="1" type="primary">arcB</name>
    <name evidence="1" type="ORF">PCA31118_00506</name>
</gene>
<dbReference type="InterPro" id="IPR036291">
    <property type="entry name" value="NAD(P)-bd_dom_sf"/>
</dbReference>
<dbReference type="PIRSF" id="PIRSF001439">
    <property type="entry name" value="CryM"/>
    <property type="match status" value="1"/>
</dbReference>
<proteinExistence type="predicted"/>
<dbReference type="GO" id="GO:0016491">
    <property type="term" value="F:oxidoreductase activity"/>
    <property type="evidence" value="ECO:0007669"/>
    <property type="project" value="UniProtKB-KW"/>
</dbReference>
<dbReference type="EC" id="1.5.1.49" evidence="1"/>
<dbReference type="SUPFAM" id="SSF51735">
    <property type="entry name" value="NAD(P)-binding Rossmann-fold domains"/>
    <property type="match status" value="1"/>
</dbReference>
<protein>
    <submittedName>
        <fullName evidence="1">Delta(1)-pyrroline-2-carboxylate reductase</fullName>
        <ecNumber evidence="1">1.5.1.49</ecNumber>
    </submittedName>
</protein>
<dbReference type="Gene3D" id="3.30.1780.10">
    <property type="entry name" value="ornithine cyclodeaminase, domain 1"/>
    <property type="match status" value="1"/>
</dbReference>
<dbReference type="Gene3D" id="3.40.50.720">
    <property type="entry name" value="NAD(P)-binding Rossmann-like Domain"/>
    <property type="match status" value="1"/>
</dbReference>
<dbReference type="GO" id="GO:0005737">
    <property type="term" value="C:cytoplasm"/>
    <property type="evidence" value="ECO:0007669"/>
    <property type="project" value="TreeGrafter"/>
</dbReference>